<gene>
    <name evidence="1" type="ORF">KK1_015681</name>
</gene>
<dbReference type="Proteomes" id="UP000075243">
    <property type="component" value="Chromosome 10"/>
</dbReference>
<protein>
    <submittedName>
        <fullName evidence="1">Uncharacterized protein</fullName>
    </submittedName>
</protein>
<evidence type="ECO:0000313" key="2">
    <source>
        <dbReference type="Proteomes" id="UP000075243"/>
    </source>
</evidence>
<dbReference type="PANTHER" id="PTHR33985">
    <property type="entry name" value="OS02G0491300 PROTEIN-RELATED"/>
    <property type="match status" value="1"/>
</dbReference>
<accession>A0A151SZJ4</accession>
<dbReference type="Gramene" id="C.cajan_15240.t">
    <property type="protein sequence ID" value="C.cajan_15240.t.cds1"/>
    <property type="gene ID" value="C.cajan_15240"/>
</dbReference>
<dbReference type="PANTHER" id="PTHR33985:SF2">
    <property type="entry name" value="EXPRESSED PROTEIN"/>
    <property type="match status" value="1"/>
</dbReference>
<dbReference type="InterPro" id="IPR052806">
    <property type="entry name" value="Fasciclin-like_AGP"/>
</dbReference>
<dbReference type="EMBL" id="CM003612">
    <property type="protein sequence ID" value="KYP60230.1"/>
    <property type="molecule type" value="Genomic_DNA"/>
</dbReference>
<evidence type="ECO:0000313" key="1">
    <source>
        <dbReference type="EMBL" id="KYP60230.1"/>
    </source>
</evidence>
<reference evidence="1 2" key="1">
    <citation type="journal article" date="2012" name="Nat. Biotechnol.">
        <title>Draft genome sequence of pigeonpea (Cajanus cajan), an orphan legume crop of resource-poor farmers.</title>
        <authorList>
            <person name="Varshney R.K."/>
            <person name="Chen W."/>
            <person name="Li Y."/>
            <person name="Bharti A.K."/>
            <person name="Saxena R.K."/>
            <person name="Schlueter J.A."/>
            <person name="Donoghue M.T."/>
            <person name="Azam S."/>
            <person name="Fan G."/>
            <person name="Whaley A.M."/>
            <person name="Farmer A.D."/>
            <person name="Sheridan J."/>
            <person name="Iwata A."/>
            <person name="Tuteja R."/>
            <person name="Penmetsa R.V."/>
            <person name="Wu W."/>
            <person name="Upadhyaya H.D."/>
            <person name="Yang S.P."/>
            <person name="Shah T."/>
            <person name="Saxena K.B."/>
            <person name="Michael T."/>
            <person name="McCombie W.R."/>
            <person name="Yang B."/>
            <person name="Zhang G."/>
            <person name="Yang H."/>
            <person name="Wang J."/>
            <person name="Spillane C."/>
            <person name="Cook D.R."/>
            <person name="May G.D."/>
            <person name="Xu X."/>
            <person name="Jackson S.A."/>
        </authorList>
    </citation>
    <scope>NUCLEOTIDE SEQUENCE [LARGE SCALE GENOMIC DNA]</scope>
    <source>
        <strain evidence="2">cv. Asha</strain>
    </source>
</reference>
<organism evidence="1 2">
    <name type="scientific">Cajanus cajan</name>
    <name type="common">Pigeon pea</name>
    <name type="synonym">Cajanus indicus</name>
    <dbReference type="NCBI Taxonomy" id="3821"/>
    <lineage>
        <taxon>Eukaryota</taxon>
        <taxon>Viridiplantae</taxon>
        <taxon>Streptophyta</taxon>
        <taxon>Embryophyta</taxon>
        <taxon>Tracheophyta</taxon>
        <taxon>Spermatophyta</taxon>
        <taxon>Magnoliopsida</taxon>
        <taxon>eudicotyledons</taxon>
        <taxon>Gunneridae</taxon>
        <taxon>Pentapetalae</taxon>
        <taxon>rosids</taxon>
        <taxon>fabids</taxon>
        <taxon>Fabales</taxon>
        <taxon>Fabaceae</taxon>
        <taxon>Papilionoideae</taxon>
        <taxon>50 kb inversion clade</taxon>
        <taxon>NPAAA clade</taxon>
        <taxon>indigoferoid/millettioid clade</taxon>
        <taxon>Phaseoleae</taxon>
        <taxon>Cajanus</taxon>
    </lineage>
</organism>
<keyword evidence="2" id="KW-1185">Reference proteome</keyword>
<proteinExistence type="predicted"/>
<dbReference type="AlphaFoldDB" id="A0A151SZJ4"/>
<sequence>MRRLAFGTKIKTLSLGCCIIVTSDSVNRKTNTIASVKVFLRRVEITQPDHFNNDMMVIHGLQGFIAPFYCS</sequence>
<name>A0A151SZJ4_CAJCA</name>